<sequence>MERFGFPDLASISFRSSSLIFSTSKDSKKAMEAYKDPDKVLELANNPILEVDRPADQLHMSPDSVNLGTGIELEAAESDQLQLLDLKDTVASSGGKLTGKFLSLGSQPQPYNPSGSMETLSINHKL</sequence>
<keyword evidence="2" id="KW-1185">Reference proteome</keyword>
<evidence type="ECO:0000313" key="2">
    <source>
        <dbReference type="Proteomes" id="UP001165960"/>
    </source>
</evidence>
<dbReference type="Proteomes" id="UP001165960">
    <property type="component" value="Unassembled WGS sequence"/>
</dbReference>
<accession>A0ACC2UE04</accession>
<protein>
    <submittedName>
        <fullName evidence="1">Uncharacterized protein</fullName>
    </submittedName>
</protein>
<name>A0ACC2UE04_9FUNG</name>
<gene>
    <name evidence="1" type="ORF">DSO57_1018436</name>
</gene>
<evidence type="ECO:0000313" key="1">
    <source>
        <dbReference type="EMBL" id="KAJ9085002.1"/>
    </source>
</evidence>
<organism evidence="1 2">
    <name type="scientific">Entomophthora muscae</name>
    <dbReference type="NCBI Taxonomy" id="34485"/>
    <lineage>
        <taxon>Eukaryota</taxon>
        <taxon>Fungi</taxon>
        <taxon>Fungi incertae sedis</taxon>
        <taxon>Zoopagomycota</taxon>
        <taxon>Entomophthoromycotina</taxon>
        <taxon>Entomophthoromycetes</taxon>
        <taxon>Entomophthorales</taxon>
        <taxon>Entomophthoraceae</taxon>
        <taxon>Entomophthora</taxon>
    </lineage>
</organism>
<reference evidence="1" key="1">
    <citation type="submission" date="2022-04" db="EMBL/GenBank/DDBJ databases">
        <title>Genome of the entomopathogenic fungus Entomophthora muscae.</title>
        <authorList>
            <person name="Elya C."/>
            <person name="Lovett B.R."/>
            <person name="Lee E."/>
            <person name="Macias A.M."/>
            <person name="Hajek A.E."/>
            <person name="De Bivort B.L."/>
            <person name="Kasson M.T."/>
            <person name="De Fine Licht H.H."/>
            <person name="Stajich J.E."/>
        </authorList>
    </citation>
    <scope>NUCLEOTIDE SEQUENCE</scope>
    <source>
        <strain evidence="1">Berkeley</strain>
    </source>
</reference>
<proteinExistence type="predicted"/>
<dbReference type="EMBL" id="QTSX02000790">
    <property type="protein sequence ID" value="KAJ9085002.1"/>
    <property type="molecule type" value="Genomic_DNA"/>
</dbReference>
<comment type="caution">
    <text evidence="1">The sequence shown here is derived from an EMBL/GenBank/DDBJ whole genome shotgun (WGS) entry which is preliminary data.</text>
</comment>